<protein>
    <submittedName>
        <fullName evidence="2">Uncharacterized protein</fullName>
    </submittedName>
</protein>
<evidence type="ECO:0000313" key="2">
    <source>
        <dbReference type="EMBL" id="MFC4585209.1"/>
    </source>
</evidence>
<proteinExistence type="predicted"/>
<sequence length="237" mass="24695">MRGSKTAVVLVAAAALMAPMRAEAGTAAPGAGTATAARTAVAPTGAAEGRAFGPGQVAGTLRAPSGVAKRLFRAWLRHDRRAAAAVATPAAVRTLFSYAYRAPDRFAGCAGNACRFVHTSVRVPGGLNGILMVVSHGTVARVYESRHITTPAKAAKYLYDAWRAGDRNRGLEIAATGVVTKLFRVKFGGPGYLFQGCQAEKGGRSCAYSYEGGAMFLHLRGGAARGYEVRSISYIAD</sequence>
<comment type="caution">
    <text evidence="2">The sequence shown here is derived from an EMBL/GenBank/DDBJ whole genome shotgun (WGS) entry which is preliminary data.</text>
</comment>
<evidence type="ECO:0000313" key="3">
    <source>
        <dbReference type="Proteomes" id="UP001595891"/>
    </source>
</evidence>
<organism evidence="2 3">
    <name type="scientific">Sphaerisporangium corydalis</name>
    <dbReference type="NCBI Taxonomy" id="1441875"/>
    <lineage>
        <taxon>Bacteria</taxon>
        <taxon>Bacillati</taxon>
        <taxon>Actinomycetota</taxon>
        <taxon>Actinomycetes</taxon>
        <taxon>Streptosporangiales</taxon>
        <taxon>Streptosporangiaceae</taxon>
        <taxon>Sphaerisporangium</taxon>
    </lineage>
</organism>
<dbReference type="EMBL" id="JBHSFN010000002">
    <property type="protein sequence ID" value="MFC4585209.1"/>
    <property type="molecule type" value="Genomic_DNA"/>
</dbReference>
<keyword evidence="3" id="KW-1185">Reference proteome</keyword>
<dbReference type="Proteomes" id="UP001595891">
    <property type="component" value="Unassembled WGS sequence"/>
</dbReference>
<feature type="signal peptide" evidence="1">
    <location>
        <begin position="1"/>
        <end position="24"/>
    </location>
</feature>
<accession>A0ABV9EB12</accession>
<keyword evidence="1" id="KW-0732">Signal</keyword>
<gene>
    <name evidence="2" type="ORF">ACFO8L_03940</name>
</gene>
<evidence type="ECO:0000256" key="1">
    <source>
        <dbReference type="SAM" id="SignalP"/>
    </source>
</evidence>
<feature type="chain" id="PRO_5047342611" evidence="1">
    <location>
        <begin position="25"/>
        <end position="237"/>
    </location>
</feature>
<name>A0ABV9EB12_9ACTN</name>
<dbReference type="RefSeq" id="WP_262850534.1">
    <property type="nucleotide sequence ID" value="NZ_JANZYP010000109.1"/>
</dbReference>
<reference evidence="3" key="1">
    <citation type="journal article" date="2019" name="Int. J. Syst. Evol. Microbiol.">
        <title>The Global Catalogue of Microorganisms (GCM) 10K type strain sequencing project: providing services to taxonomists for standard genome sequencing and annotation.</title>
        <authorList>
            <consortium name="The Broad Institute Genomics Platform"/>
            <consortium name="The Broad Institute Genome Sequencing Center for Infectious Disease"/>
            <person name="Wu L."/>
            <person name="Ma J."/>
        </authorList>
    </citation>
    <scope>NUCLEOTIDE SEQUENCE [LARGE SCALE GENOMIC DNA]</scope>
    <source>
        <strain evidence="3">CCUG 49560</strain>
    </source>
</reference>